<sequence>MDYTEENNGKANESHIQESEQPNTIANNKEIDVVAMSNLVAAVTVRYKTQIVIMAVIATAIIVALCVLLACTSFDFTQWYIYVVIIAMVFAGISIVCSITMLGMGMKIKPLQLVLLCVGTLLQAVILIMELQMILGGRSIEISEDDYALGAYMLYTSIIEIFLHMVQIMGILDK</sequence>
<comment type="subcellular location">
    <subcellularLocation>
        <location evidence="1">Membrane</location>
        <topology evidence="1">Multi-pass membrane protein</topology>
    </subcellularLocation>
</comment>
<evidence type="ECO:0000256" key="6">
    <source>
        <dbReference type="SAM" id="Phobius"/>
    </source>
</evidence>
<reference evidence="7 8" key="1">
    <citation type="journal article" date="2011" name="Cell">
        <title>The monarch butterfly genome yields insights into long-distance migration.</title>
        <authorList>
            <person name="Zhan S."/>
            <person name="Merlin C."/>
            <person name="Boore J.L."/>
            <person name="Reppert S.M."/>
        </authorList>
    </citation>
    <scope>NUCLEOTIDE SEQUENCE [LARGE SCALE GENOMIC DNA]</scope>
    <source>
        <strain evidence="7">F-2</strain>
    </source>
</reference>
<evidence type="ECO:0000313" key="7">
    <source>
        <dbReference type="EMBL" id="OWR43322.1"/>
    </source>
</evidence>
<evidence type="ECO:0000256" key="1">
    <source>
        <dbReference type="ARBA" id="ARBA00004141"/>
    </source>
</evidence>
<proteinExistence type="predicted"/>
<accession>A0A212EPA2</accession>
<dbReference type="KEGG" id="dpl:KGM_208160"/>
<comment type="caution">
    <text evidence="7">The sequence shown here is derived from an EMBL/GenBank/DDBJ whole genome shotgun (WGS) entry which is preliminary data.</text>
</comment>
<protein>
    <submittedName>
        <fullName evidence="7">Uncharacterized protein</fullName>
    </submittedName>
</protein>
<feature type="transmembrane region" description="Helical" evidence="6">
    <location>
        <begin position="113"/>
        <end position="135"/>
    </location>
</feature>
<dbReference type="EMBL" id="AGBW02013501">
    <property type="protein sequence ID" value="OWR43322.1"/>
    <property type="molecule type" value="Genomic_DNA"/>
</dbReference>
<evidence type="ECO:0000313" key="8">
    <source>
        <dbReference type="Proteomes" id="UP000007151"/>
    </source>
</evidence>
<evidence type="ECO:0000256" key="2">
    <source>
        <dbReference type="ARBA" id="ARBA00022692"/>
    </source>
</evidence>
<dbReference type="Pfam" id="PF01027">
    <property type="entry name" value="Bax1-I"/>
    <property type="match status" value="1"/>
</dbReference>
<dbReference type="Proteomes" id="UP000007151">
    <property type="component" value="Unassembled WGS sequence"/>
</dbReference>
<keyword evidence="8" id="KW-1185">Reference proteome</keyword>
<dbReference type="GO" id="GO:0016020">
    <property type="term" value="C:membrane"/>
    <property type="evidence" value="ECO:0007669"/>
    <property type="project" value="UniProtKB-SubCell"/>
</dbReference>
<organism evidence="7 8">
    <name type="scientific">Danaus plexippus plexippus</name>
    <dbReference type="NCBI Taxonomy" id="278856"/>
    <lineage>
        <taxon>Eukaryota</taxon>
        <taxon>Metazoa</taxon>
        <taxon>Ecdysozoa</taxon>
        <taxon>Arthropoda</taxon>
        <taxon>Hexapoda</taxon>
        <taxon>Insecta</taxon>
        <taxon>Pterygota</taxon>
        <taxon>Neoptera</taxon>
        <taxon>Endopterygota</taxon>
        <taxon>Lepidoptera</taxon>
        <taxon>Glossata</taxon>
        <taxon>Ditrysia</taxon>
        <taxon>Papilionoidea</taxon>
        <taxon>Nymphalidae</taxon>
        <taxon>Danainae</taxon>
        <taxon>Danaini</taxon>
        <taxon>Danaina</taxon>
        <taxon>Danaus</taxon>
        <taxon>Danaus</taxon>
    </lineage>
</organism>
<keyword evidence="4 6" id="KW-0472">Membrane</keyword>
<dbReference type="InterPro" id="IPR006214">
    <property type="entry name" value="Bax_inhibitor_1-related"/>
</dbReference>
<dbReference type="InParanoid" id="A0A212EPA2"/>
<evidence type="ECO:0000256" key="3">
    <source>
        <dbReference type="ARBA" id="ARBA00022989"/>
    </source>
</evidence>
<feature type="transmembrane region" description="Helical" evidence="6">
    <location>
        <begin position="147"/>
        <end position="172"/>
    </location>
</feature>
<name>A0A212EPA2_DANPL</name>
<feature type="region of interest" description="Disordered" evidence="5">
    <location>
        <begin position="1"/>
        <end position="20"/>
    </location>
</feature>
<gene>
    <name evidence="7" type="ORF">KGM_208160</name>
</gene>
<keyword evidence="3 6" id="KW-1133">Transmembrane helix</keyword>
<feature type="transmembrane region" description="Helical" evidence="6">
    <location>
        <begin position="79"/>
        <end position="101"/>
    </location>
</feature>
<keyword evidence="2 6" id="KW-0812">Transmembrane</keyword>
<evidence type="ECO:0000256" key="5">
    <source>
        <dbReference type="SAM" id="MobiDB-lite"/>
    </source>
</evidence>
<feature type="transmembrane region" description="Helical" evidence="6">
    <location>
        <begin position="51"/>
        <end position="73"/>
    </location>
</feature>
<dbReference type="AlphaFoldDB" id="A0A212EPA2"/>
<evidence type="ECO:0000256" key="4">
    <source>
        <dbReference type="ARBA" id="ARBA00023136"/>
    </source>
</evidence>